<organism evidence="4 5">
    <name type="scientific">Toxocara canis</name>
    <name type="common">Canine roundworm</name>
    <dbReference type="NCBI Taxonomy" id="6265"/>
    <lineage>
        <taxon>Eukaryota</taxon>
        <taxon>Metazoa</taxon>
        <taxon>Ecdysozoa</taxon>
        <taxon>Nematoda</taxon>
        <taxon>Chromadorea</taxon>
        <taxon>Rhabditida</taxon>
        <taxon>Spirurina</taxon>
        <taxon>Ascaridomorpha</taxon>
        <taxon>Ascaridoidea</taxon>
        <taxon>Toxocaridae</taxon>
        <taxon>Toxocara</taxon>
    </lineage>
</organism>
<dbReference type="PANTHER" id="PTHR10663">
    <property type="entry name" value="GUANYL-NUCLEOTIDE EXCHANGE FACTOR"/>
    <property type="match status" value="1"/>
</dbReference>
<dbReference type="SMART" id="SM00222">
    <property type="entry name" value="Sec7"/>
    <property type="match status" value="1"/>
</dbReference>
<dbReference type="Pfam" id="PF12783">
    <property type="entry name" value="Sec7-like_HUS"/>
    <property type="match status" value="1"/>
</dbReference>
<dbReference type="PANTHER" id="PTHR10663:SF388">
    <property type="entry name" value="GOLGI-SPECIFIC BREFELDIN A-RESISTANCE GUANINE NUCLEOTIDE EXCHANGE FACTOR 1"/>
    <property type="match status" value="1"/>
</dbReference>
<name>A0A183VA02_TOXCA</name>
<dbReference type="Gene3D" id="1.10.1000.11">
    <property type="entry name" value="Arf Nucleotide-binding Site Opener,domain 2"/>
    <property type="match status" value="1"/>
</dbReference>
<dbReference type="Pfam" id="PF01369">
    <property type="entry name" value="Sec7"/>
    <property type="match status" value="1"/>
</dbReference>
<dbReference type="GO" id="GO:0032012">
    <property type="term" value="P:regulation of ARF protein signal transduction"/>
    <property type="evidence" value="ECO:0007669"/>
    <property type="project" value="InterPro"/>
</dbReference>
<dbReference type="AlphaFoldDB" id="A0A183VA02"/>
<feature type="compositionally biased region" description="Polar residues" evidence="1">
    <location>
        <begin position="520"/>
        <end position="533"/>
    </location>
</feature>
<keyword evidence="4" id="KW-1185">Reference proteome</keyword>
<dbReference type="GO" id="GO:0005737">
    <property type="term" value="C:cytoplasm"/>
    <property type="evidence" value="ECO:0007669"/>
    <property type="project" value="UniProtKB-ARBA"/>
</dbReference>
<gene>
    <name evidence="3" type="ORF">TCNE_LOCUS17572</name>
</gene>
<dbReference type="GO" id="GO:0012505">
    <property type="term" value="C:endomembrane system"/>
    <property type="evidence" value="ECO:0007669"/>
    <property type="project" value="UniProtKB-ARBA"/>
</dbReference>
<feature type="domain" description="SEC7" evidence="2">
    <location>
        <begin position="572"/>
        <end position="686"/>
    </location>
</feature>
<feature type="compositionally biased region" description="Low complexity" evidence="1">
    <location>
        <begin position="147"/>
        <end position="162"/>
    </location>
</feature>
<accession>A0A183VA02</accession>
<dbReference type="SUPFAM" id="SSF48425">
    <property type="entry name" value="Sec7 domain"/>
    <property type="match status" value="1"/>
</dbReference>
<evidence type="ECO:0000259" key="2">
    <source>
        <dbReference type="PROSITE" id="PS50190"/>
    </source>
</evidence>
<feature type="compositionally biased region" description="Basic and acidic residues" evidence="1">
    <location>
        <begin position="195"/>
        <end position="223"/>
    </location>
</feature>
<feature type="region of interest" description="Disordered" evidence="1">
    <location>
        <begin position="143"/>
        <end position="228"/>
    </location>
</feature>
<evidence type="ECO:0000313" key="5">
    <source>
        <dbReference type="WBParaSite" id="TCNE_0001757301-mRNA-1"/>
    </source>
</evidence>
<dbReference type="EMBL" id="UYWY01024572">
    <property type="protein sequence ID" value="VDM48893.1"/>
    <property type="molecule type" value="Genomic_DNA"/>
</dbReference>
<feature type="compositionally biased region" description="Acidic residues" evidence="1">
    <location>
        <begin position="165"/>
        <end position="187"/>
    </location>
</feature>
<dbReference type="GO" id="GO:0005085">
    <property type="term" value="F:guanyl-nucleotide exchange factor activity"/>
    <property type="evidence" value="ECO:0007669"/>
    <property type="project" value="InterPro"/>
</dbReference>
<dbReference type="InterPro" id="IPR000904">
    <property type="entry name" value="Sec7_dom"/>
</dbReference>
<evidence type="ECO:0000256" key="1">
    <source>
        <dbReference type="SAM" id="MobiDB-lite"/>
    </source>
</evidence>
<reference evidence="3 4" key="2">
    <citation type="submission" date="2018-11" db="EMBL/GenBank/DDBJ databases">
        <authorList>
            <consortium name="Pathogen Informatics"/>
        </authorList>
    </citation>
    <scope>NUCLEOTIDE SEQUENCE [LARGE SCALE GENOMIC DNA]</scope>
</reference>
<feature type="region of interest" description="Disordered" evidence="1">
    <location>
        <begin position="513"/>
        <end position="533"/>
    </location>
</feature>
<evidence type="ECO:0000313" key="3">
    <source>
        <dbReference type="EMBL" id="VDM48893.1"/>
    </source>
</evidence>
<dbReference type="PROSITE" id="PS50190">
    <property type="entry name" value="SEC7"/>
    <property type="match status" value="1"/>
</dbReference>
<feature type="region of interest" description="Disordered" evidence="1">
    <location>
        <begin position="84"/>
        <end position="103"/>
    </location>
</feature>
<evidence type="ECO:0000313" key="4">
    <source>
        <dbReference type="Proteomes" id="UP000050794"/>
    </source>
</evidence>
<dbReference type="InterPro" id="IPR035999">
    <property type="entry name" value="Sec7_dom_sf"/>
</dbReference>
<dbReference type="Gene3D" id="1.10.220.20">
    <property type="match status" value="1"/>
</dbReference>
<dbReference type="WBParaSite" id="TCNE_0001757301-mRNA-1">
    <property type="protein sequence ID" value="TCNE_0001757301-mRNA-1"/>
    <property type="gene ID" value="TCNE_0001757301"/>
</dbReference>
<dbReference type="Proteomes" id="UP000050794">
    <property type="component" value="Unassembled WGS sequence"/>
</dbReference>
<protein>
    <submittedName>
        <fullName evidence="5">SEC7 domain-containing protein</fullName>
    </submittedName>
</protein>
<dbReference type="InterPro" id="IPR023394">
    <property type="entry name" value="Sec7_C_sf"/>
</dbReference>
<dbReference type="GO" id="GO:0016192">
    <property type="term" value="P:vesicle-mediated transport"/>
    <property type="evidence" value="ECO:0007669"/>
    <property type="project" value="UniProtKB-ARBA"/>
</dbReference>
<dbReference type="InterPro" id="IPR032691">
    <property type="entry name" value="Mon2/Sec7/BIG1-like_HUS"/>
</dbReference>
<reference evidence="5" key="1">
    <citation type="submission" date="2016-06" db="UniProtKB">
        <authorList>
            <consortium name="WormBaseParasite"/>
        </authorList>
    </citation>
    <scope>IDENTIFICATION</scope>
</reference>
<sequence length="687" mass="77146">MQSCFRICFEGALSELLRKAAESTLADMTQLLFTRLPSFKEDIRHPYIRKLQFDEKTPLVTNEESRKAVLSEEETKDDACIRSTDPLIEPTAPDQDSLGTSEGKTVGTTAALHTADMTCENGSFDIVTCDSCNNAMSTEHASLSESATTAQQLPQQAPTVAVSSEELDDGVVPDNDDSTASGDDDDSPTCASQPQRERINERGVRFIPESEKEERSALRRETETPEAISVKPTSHIPYGLPCARELLRFLIALTNPLDRANTESMILMGLNLLTVALEAGADHLQNYSLLMPLVKNELCRALLQLLDTEKLPVFASTNRVCFLLFEALRTSLKFQMESYFIKLKSIVTSEQSRICYEQKEMALESIVELWRIPGLVTELYLNYDCDLYCSNLFEDLTKLLLENAFPVLGLRSTHILSLDALLTVIDTIDVNCVYRQAGGFQSRISPKYVWLSFCLFLSLRPRLRRLVRKSTEEPTLRHTLCEASRPYVDFSSSSTQLRLPAISGFSFGKQIEHSEEKNENMASDNTTGRSTSELKVNEIDDETSALLESLLPASAVRANRMAPSKRLPSIGEVIERKKQKRIITEGTDLFNQDPKKGVEFLREKGILKTPLDPSDVVAWLRGNPRLDKKRIADYICNRKNLAVLDAFVRSFPFENTRLDDALRMFLETFRLPGEAAEISMVMQHFAG</sequence>
<proteinExistence type="predicted"/>